<evidence type="ECO:0000313" key="2">
    <source>
        <dbReference type="EMBL" id="MBB6675325.1"/>
    </source>
</evidence>
<dbReference type="GO" id="GO:0003677">
    <property type="term" value="F:DNA binding"/>
    <property type="evidence" value="ECO:0007669"/>
    <property type="project" value="UniProtKB-KW"/>
</dbReference>
<organism evidence="2 3">
    <name type="scientific">Cohnella nanjingensis</name>
    <dbReference type="NCBI Taxonomy" id="1387779"/>
    <lineage>
        <taxon>Bacteria</taxon>
        <taxon>Bacillati</taxon>
        <taxon>Bacillota</taxon>
        <taxon>Bacilli</taxon>
        <taxon>Bacillales</taxon>
        <taxon>Paenibacillaceae</taxon>
        <taxon>Cohnella</taxon>
    </lineage>
</organism>
<dbReference type="Pfam" id="PF04397">
    <property type="entry name" value="LytTR"/>
    <property type="match status" value="1"/>
</dbReference>
<name>A0A7X0VIK7_9BACL</name>
<accession>A0A7X0VIK7</accession>
<reference evidence="2 3" key="1">
    <citation type="submission" date="2020-08" db="EMBL/GenBank/DDBJ databases">
        <title>Cohnella phylogeny.</title>
        <authorList>
            <person name="Dunlap C."/>
        </authorList>
    </citation>
    <scope>NUCLEOTIDE SEQUENCE [LARGE SCALE GENOMIC DNA]</scope>
    <source>
        <strain evidence="2 3">DSM 28246</strain>
    </source>
</reference>
<protein>
    <submittedName>
        <fullName evidence="2">LytTR family transcriptional regulator DNA-binding domain-containing protein</fullName>
    </submittedName>
</protein>
<sequence>MWLSVTRDQEGRSGLLNVSIEDVLYLESDFEKWVRVHTREEHFYIAGTLIYWTNAFQAAGHAFQKVDRNIVVHEPKIKRLDPVFAMAYFDCEIDKHAKKITLAQKYYKELVRKAGQHELTIMIAAAT</sequence>
<comment type="caution">
    <text evidence="2">The sequence shown here is derived from an EMBL/GenBank/DDBJ whole genome shotgun (WGS) entry which is preliminary data.</text>
</comment>
<evidence type="ECO:0000259" key="1">
    <source>
        <dbReference type="SMART" id="SM00850"/>
    </source>
</evidence>
<dbReference type="Gene3D" id="2.40.50.1020">
    <property type="entry name" value="LytTr DNA-binding domain"/>
    <property type="match status" value="1"/>
</dbReference>
<dbReference type="InterPro" id="IPR007492">
    <property type="entry name" value="LytTR_DNA-bd_dom"/>
</dbReference>
<evidence type="ECO:0000313" key="3">
    <source>
        <dbReference type="Proteomes" id="UP000547209"/>
    </source>
</evidence>
<keyword evidence="3" id="KW-1185">Reference proteome</keyword>
<dbReference type="Proteomes" id="UP000547209">
    <property type="component" value="Unassembled WGS sequence"/>
</dbReference>
<gene>
    <name evidence="2" type="ORF">H7C19_32170</name>
</gene>
<dbReference type="EMBL" id="JACJVP010000071">
    <property type="protein sequence ID" value="MBB6675325.1"/>
    <property type="molecule type" value="Genomic_DNA"/>
</dbReference>
<dbReference type="SMART" id="SM00850">
    <property type="entry name" value="LytTR"/>
    <property type="match status" value="1"/>
</dbReference>
<feature type="domain" description="HTH LytTR-type" evidence="1">
    <location>
        <begin position="13"/>
        <end position="115"/>
    </location>
</feature>
<proteinExistence type="predicted"/>
<dbReference type="AlphaFoldDB" id="A0A7X0VIK7"/>
<keyword evidence="2" id="KW-0238">DNA-binding</keyword>
<dbReference type="RefSeq" id="WP_185673179.1">
    <property type="nucleotide sequence ID" value="NZ_JACJVP010000071.1"/>
</dbReference>